<dbReference type="Pfam" id="PF03621">
    <property type="entry name" value="MbtH"/>
    <property type="match status" value="1"/>
</dbReference>
<accession>A0ABU2EJA5</accession>
<dbReference type="SUPFAM" id="SSF160582">
    <property type="entry name" value="MbtH-like"/>
    <property type="match status" value="1"/>
</dbReference>
<organism evidence="2 3">
    <name type="scientific">Herbaspirillum huttiense subsp. lycopersici</name>
    <dbReference type="NCBI Taxonomy" id="3074428"/>
    <lineage>
        <taxon>Bacteria</taxon>
        <taxon>Pseudomonadati</taxon>
        <taxon>Pseudomonadota</taxon>
        <taxon>Betaproteobacteria</taxon>
        <taxon>Burkholderiales</taxon>
        <taxon>Oxalobacteraceae</taxon>
        <taxon>Herbaspirillum</taxon>
    </lineage>
</organism>
<sequence>MSTSCFDREDETFIVLINHEGQYSIWPHWKKVPGGWTVVNDAQGQSVKGLKKTVSDYIEQHWTDMRPISLRKWMSEQAAEAGATTPVTQ</sequence>
<dbReference type="PANTHER" id="PTHR38444">
    <property type="entry name" value="ENTEROBACTIN BIOSYNTHESIS PROTEIN YBDZ"/>
    <property type="match status" value="1"/>
</dbReference>
<dbReference type="InterPro" id="IPR037407">
    <property type="entry name" value="MLP_fam"/>
</dbReference>
<evidence type="ECO:0000313" key="3">
    <source>
        <dbReference type="Proteomes" id="UP001246576"/>
    </source>
</evidence>
<proteinExistence type="predicted"/>
<reference evidence="2" key="1">
    <citation type="submission" date="2023-09" db="EMBL/GenBank/DDBJ databases">
        <title>Description of first Herbaspirillum huttiense subsp. nephrolepsisexaltata and Herbaspirillum huttiense subsp. lycopersicon.</title>
        <authorList>
            <person name="Poudel M."/>
            <person name="Sharma A."/>
            <person name="Goss E."/>
            <person name="Tapia J.H."/>
            <person name="Harmon C.M."/>
            <person name="Jones J.B."/>
        </authorList>
    </citation>
    <scope>NUCLEOTIDE SEQUENCE</scope>
    <source>
        <strain evidence="2">SE1</strain>
    </source>
</reference>
<feature type="domain" description="MbtH-like" evidence="1">
    <location>
        <begin position="4"/>
        <end position="60"/>
    </location>
</feature>
<dbReference type="Gene3D" id="3.90.820.10">
    <property type="entry name" value="Structural Genomics, Unknown Function 30-nov-00 1gh9 Mol_id"/>
    <property type="match status" value="1"/>
</dbReference>
<dbReference type="InterPro" id="IPR005153">
    <property type="entry name" value="MbtH-like_dom"/>
</dbReference>
<name>A0ABU2EJA5_9BURK</name>
<protein>
    <submittedName>
        <fullName evidence="2">MbtH family NRPS accessory protein</fullName>
    </submittedName>
</protein>
<dbReference type="SMART" id="SM00923">
    <property type="entry name" value="MbtH"/>
    <property type="match status" value="1"/>
</dbReference>
<dbReference type="Proteomes" id="UP001246576">
    <property type="component" value="Unassembled WGS sequence"/>
</dbReference>
<comment type="caution">
    <text evidence="2">The sequence shown here is derived from an EMBL/GenBank/DDBJ whole genome shotgun (WGS) entry which is preliminary data.</text>
</comment>
<evidence type="ECO:0000259" key="1">
    <source>
        <dbReference type="SMART" id="SM00923"/>
    </source>
</evidence>
<evidence type="ECO:0000313" key="2">
    <source>
        <dbReference type="EMBL" id="MDR9847837.1"/>
    </source>
</evidence>
<dbReference type="InterPro" id="IPR038020">
    <property type="entry name" value="MbtH-like_sf"/>
</dbReference>
<keyword evidence="3" id="KW-1185">Reference proteome</keyword>
<gene>
    <name evidence="2" type="ORF">RI048_06380</name>
</gene>
<dbReference type="EMBL" id="JAVLSJ010000002">
    <property type="protein sequence ID" value="MDR9847837.1"/>
    <property type="molecule type" value="Genomic_DNA"/>
</dbReference>
<dbReference type="PANTHER" id="PTHR38444:SF1">
    <property type="entry name" value="ENTEROBACTIN BIOSYNTHESIS PROTEIN YBDZ"/>
    <property type="match status" value="1"/>
</dbReference>
<dbReference type="RefSeq" id="WP_204726366.1">
    <property type="nucleotide sequence ID" value="NZ_JAVLSJ010000002.1"/>
</dbReference>